<reference evidence="2 3" key="1">
    <citation type="submission" date="2024-04" db="EMBL/GenBank/DDBJ databases">
        <title>Tritrichomonas musculus Genome.</title>
        <authorList>
            <person name="Alves-Ferreira E."/>
            <person name="Grigg M."/>
            <person name="Lorenzi H."/>
            <person name="Galac M."/>
        </authorList>
    </citation>
    <scope>NUCLEOTIDE SEQUENCE [LARGE SCALE GENOMIC DNA]</scope>
    <source>
        <strain evidence="2 3">EAF2021</strain>
    </source>
</reference>
<evidence type="ECO:0000256" key="1">
    <source>
        <dbReference type="SAM" id="MobiDB-lite"/>
    </source>
</evidence>
<dbReference type="Proteomes" id="UP001470230">
    <property type="component" value="Unassembled WGS sequence"/>
</dbReference>
<feature type="compositionally biased region" description="Pro residues" evidence="1">
    <location>
        <begin position="105"/>
        <end position="117"/>
    </location>
</feature>
<dbReference type="PANTHER" id="PTHR33887">
    <property type="entry name" value="PB1 DOMAIN-CONTAINING PROTEIN"/>
    <property type="match status" value="1"/>
</dbReference>
<accession>A0ABR2L7U8</accession>
<sequence length="123" mass="13656">MQINIRYGDVTKPLNMNCKAGVILEHLRKCAGIESNVILDLSDKDGNVKLLRQNPTSYATTLLSANDTYYLVSAVEDQKQFIYTVLANLTPQEPKIEVKPTNADKPPPPKRPAPKVPPKGKKK</sequence>
<organism evidence="2 3">
    <name type="scientific">Tritrichomonas musculus</name>
    <dbReference type="NCBI Taxonomy" id="1915356"/>
    <lineage>
        <taxon>Eukaryota</taxon>
        <taxon>Metamonada</taxon>
        <taxon>Parabasalia</taxon>
        <taxon>Tritrichomonadida</taxon>
        <taxon>Tritrichomonadidae</taxon>
        <taxon>Tritrichomonas</taxon>
    </lineage>
</organism>
<dbReference type="Pfam" id="PF15874">
    <property type="entry name" value="Il2rg"/>
    <property type="match status" value="1"/>
</dbReference>
<gene>
    <name evidence="2" type="ORF">M9Y10_001741</name>
</gene>
<dbReference type="InterPro" id="IPR039471">
    <property type="entry name" value="CXorf65-like"/>
</dbReference>
<evidence type="ECO:0000313" key="2">
    <source>
        <dbReference type="EMBL" id="KAK8899425.1"/>
    </source>
</evidence>
<evidence type="ECO:0000313" key="3">
    <source>
        <dbReference type="Proteomes" id="UP001470230"/>
    </source>
</evidence>
<dbReference type="EMBL" id="JAPFFF010000001">
    <property type="protein sequence ID" value="KAK8899425.1"/>
    <property type="molecule type" value="Genomic_DNA"/>
</dbReference>
<feature type="region of interest" description="Disordered" evidence="1">
    <location>
        <begin position="93"/>
        <end position="123"/>
    </location>
</feature>
<proteinExistence type="predicted"/>
<protein>
    <submittedName>
        <fullName evidence="2">Uncharacterized protein</fullName>
    </submittedName>
</protein>
<keyword evidence="3" id="KW-1185">Reference proteome</keyword>
<name>A0ABR2L7U8_9EUKA</name>
<dbReference type="PANTHER" id="PTHR33887:SF5">
    <property type="entry name" value="PB1 DOMAIN-CONTAINING PROTEIN"/>
    <property type="match status" value="1"/>
</dbReference>
<comment type="caution">
    <text evidence="2">The sequence shown here is derived from an EMBL/GenBank/DDBJ whole genome shotgun (WGS) entry which is preliminary data.</text>
</comment>